<dbReference type="SUPFAM" id="SSF53383">
    <property type="entry name" value="PLP-dependent transferases"/>
    <property type="match status" value="1"/>
</dbReference>
<comment type="subunit">
    <text evidence="5">Homotetramer.</text>
</comment>
<dbReference type="NCBIfam" id="TIGR01325">
    <property type="entry name" value="O_suc_HS_sulf"/>
    <property type="match status" value="1"/>
</dbReference>
<evidence type="ECO:0000256" key="5">
    <source>
        <dbReference type="HAMAP-Rule" id="MF_02056"/>
    </source>
</evidence>
<evidence type="ECO:0000256" key="1">
    <source>
        <dbReference type="ARBA" id="ARBA00001933"/>
    </source>
</evidence>
<dbReference type="Pfam" id="PF01053">
    <property type="entry name" value="Cys_Met_Meta_PP"/>
    <property type="match status" value="1"/>
</dbReference>
<keyword evidence="5" id="KW-0486">Methionine biosynthesis</keyword>
<evidence type="ECO:0000256" key="3">
    <source>
        <dbReference type="ARBA" id="ARBA00048780"/>
    </source>
</evidence>
<reference evidence="9 10" key="1">
    <citation type="journal article" date="2007" name="Genome Res.">
        <title>Genome characteristics of facultatively symbiotic Frankia sp. strains reflect host range and host plant biogeography.</title>
        <authorList>
            <person name="Normand P."/>
            <person name="Lapierre P."/>
            <person name="Tisa L.S."/>
            <person name="Gogarten J.P."/>
            <person name="Alloisio N."/>
            <person name="Bagnarol E."/>
            <person name="Bassi C.A."/>
            <person name="Berry A.M."/>
            <person name="Bickhart D.M."/>
            <person name="Choisne N."/>
            <person name="Couloux A."/>
            <person name="Cournoyer B."/>
            <person name="Cruveiller S."/>
            <person name="Daubin V."/>
            <person name="Demange N."/>
            <person name="Francino M.P."/>
            <person name="Goltsman E."/>
            <person name="Huang Y."/>
            <person name="Kopp O.R."/>
            <person name="Labarre L."/>
            <person name="Lapidus A."/>
            <person name="Lavire C."/>
            <person name="Marechal J."/>
            <person name="Martinez M."/>
            <person name="Mastronunzio J.E."/>
            <person name="Mullin B.C."/>
            <person name="Niemann J."/>
            <person name="Pujic P."/>
            <person name="Rawnsley T."/>
            <person name="Rouy Z."/>
            <person name="Schenowitz C."/>
            <person name="Sellstedt A."/>
            <person name="Tavares F."/>
            <person name="Tomkins J.P."/>
            <person name="Vallenet D."/>
            <person name="Valverde C."/>
            <person name="Wall L.G."/>
            <person name="Wang Y."/>
            <person name="Medigue C."/>
            <person name="Benson D.R."/>
        </authorList>
    </citation>
    <scope>NUCLEOTIDE SEQUENCE [LARGE SCALE GENOMIC DNA]</scope>
    <source>
        <strain evidence="10">DSM 45818 / CECT 9043 / CcI3</strain>
    </source>
</reference>
<evidence type="ECO:0000256" key="4">
    <source>
        <dbReference type="ARBA" id="ARBA00052699"/>
    </source>
</evidence>
<comment type="catalytic activity">
    <reaction evidence="5">
        <text>O-succinyl-L-homoserine + hydrogen sulfide = L-homocysteine + succinate</text>
        <dbReference type="Rhea" id="RHEA:27826"/>
        <dbReference type="ChEBI" id="CHEBI:29919"/>
        <dbReference type="ChEBI" id="CHEBI:30031"/>
        <dbReference type="ChEBI" id="CHEBI:57661"/>
        <dbReference type="ChEBI" id="CHEBI:58199"/>
    </reaction>
</comment>
<dbReference type="STRING" id="106370.Francci3_1998"/>
<dbReference type="GO" id="GO:0019346">
    <property type="term" value="P:transsulfuration"/>
    <property type="evidence" value="ECO:0007669"/>
    <property type="project" value="InterPro"/>
</dbReference>
<dbReference type="PANTHER" id="PTHR11808:SF80">
    <property type="entry name" value="CYSTATHIONINE GAMMA-LYASE"/>
    <property type="match status" value="1"/>
</dbReference>
<dbReference type="AlphaFoldDB" id="Q2JBH0"/>
<dbReference type="InterPro" id="IPR015424">
    <property type="entry name" value="PyrdxlP-dep_Trfase"/>
</dbReference>
<evidence type="ECO:0000256" key="8">
    <source>
        <dbReference type="SAM" id="MobiDB-lite"/>
    </source>
</evidence>
<feature type="modified residue" description="N6-(pyridoxal phosphate)lysine" evidence="5 6">
    <location>
        <position position="217"/>
    </location>
</feature>
<evidence type="ECO:0000256" key="2">
    <source>
        <dbReference type="ARBA" id="ARBA00022898"/>
    </source>
</evidence>
<accession>Q2JBH0</accession>
<comment type="cofactor">
    <cofactor evidence="1 5 7">
        <name>pyridoxal 5'-phosphate</name>
        <dbReference type="ChEBI" id="CHEBI:597326"/>
    </cofactor>
</comment>
<feature type="region of interest" description="Disordered" evidence="8">
    <location>
        <begin position="349"/>
        <end position="368"/>
    </location>
</feature>
<dbReference type="eggNOG" id="COG0626">
    <property type="taxonomic scope" value="Bacteria"/>
</dbReference>
<dbReference type="Gene3D" id="3.40.640.10">
    <property type="entry name" value="Type I PLP-dependent aspartate aminotransferase-like (Major domain)"/>
    <property type="match status" value="1"/>
</dbReference>
<evidence type="ECO:0000313" key="9">
    <source>
        <dbReference type="EMBL" id="ABD11372.1"/>
    </source>
</evidence>
<dbReference type="GO" id="GO:0018826">
    <property type="term" value="F:methionine gamma-lyase activity"/>
    <property type="evidence" value="ECO:0007669"/>
    <property type="project" value="UniProtKB-EC"/>
</dbReference>
<dbReference type="RefSeq" id="WP_011436429.1">
    <property type="nucleotide sequence ID" value="NC_007777.1"/>
</dbReference>
<keyword evidence="5" id="KW-0808">Transferase</keyword>
<dbReference type="UniPathway" id="UPA00051">
    <property type="reaction ID" value="UER00449"/>
</dbReference>
<dbReference type="HOGENOM" id="CLU_018986_2_0_11"/>
<comment type="catalytic activity">
    <reaction evidence="4">
        <text>L-methionine + H2O = methanethiol + 2-oxobutanoate + NH4(+)</text>
        <dbReference type="Rhea" id="RHEA:23800"/>
        <dbReference type="ChEBI" id="CHEBI:15377"/>
        <dbReference type="ChEBI" id="CHEBI:16007"/>
        <dbReference type="ChEBI" id="CHEBI:16763"/>
        <dbReference type="ChEBI" id="CHEBI:28938"/>
        <dbReference type="ChEBI" id="CHEBI:57844"/>
        <dbReference type="EC" id="4.4.1.11"/>
    </reaction>
    <physiologicalReaction direction="left-to-right" evidence="4">
        <dbReference type="Rhea" id="RHEA:23801"/>
    </physiologicalReaction>
</comment>
<comment type="pathway">
    <text evidence="5">Amino-acid biosynthesis; L-methionine biosynthesis via de novo pathway; L-homocysteine from O-succinyl-L-homoserine: step 1/1.</text>
</comment>
<dbReference type="CDD" id="cd00614">
    <property type="entry name" value="CGS_like"/>
    <property type="match status" value="1"/>
</dbReference>
<protein>
    <recommendedName>
        <fullName evidence="5">O-succinylhomoserine sulfhydrylase</fullName>
        <shortName evidence="5">OSH sulfhydrylase</shortName>
        <shortName evidence="5">OSHS sulfhydrylase</shortName>
        <ecNumber evidence="5">2.5.1.-</ecNumber>
    </recommendedName>
</protein>
<proteinExistence type="inferred from homology"/>
<dbReference type="GO" id="GO:0071268">
    <property type="term" value="P:homocysteine biosynthetic process"/>
    <property type="evidence" value="ECO:0007669"/>
    <property type="project" value="InterPro"/>
</dbReference>
<organism evidence="9 10">
    <name type="scientific">Frankia casuarinae (strain DSM 45818 / CECT 9043 / HFP020203 / CcI3)</name>
    <dbReference type="NCBI Taxonomy" id="106370"/>
    <lineage>
        <taxon>Bacteria</taxon>
        <taxon>Bacillati</taxon>
        <taxon>Actinomycetota</taxon>
        <taxon>Actinomycetes</taxon>
        <taxon>Frankiales</taxon>
        <taxon>Frankiaceae</taxon>
        <taxon>Frankia</taxon>
    </lineage>
</organism>
<gene>
    <name evidence="5" type="primary">metZ</name>
    <name evidence="9" type="ordered locus">Francci3_1998</name>
</gene>
<dbReference type="GO" id="GO:0016765">
    <property type="term" value="F:transferase activity, transferring alkyl or aryl (other than methyl) groups"/>
    <property type="evidence" value="ECO:0007669"/>
    <property type="project" value="UniProtKB-UniRule"/>
</dbReference>
<keyword evidence="10" id="KW-1185">Reference proteome</keyword>
<evidence type="ECO:0000313" key="10">
    <source>
        <dbReference type="Proteomes" id="UP000001937"/>
    </source>
</evidence>
<comment type="function">
    <text evidence="5">Catalyzes the formation of L-homocysteine from O-succinyl-L-homoserine (OSHS) and hydrogen sulfide.</text>
</comment>
<dbReference type="Proteomes" id="UP000001937">
    <property type="component" value="Chromosome"/>
</dbReference>
<dbReference type="NCBIfam" id="NF006003">
    <property type="entry name" value="PRK08133.1"/>
    <property type="match status" value="1"/>
</dbReference>
<evidence type="ECO:0000256" key="7">
    <source>
        <dbReference type="RuleBase" id="RU362118"/>
    </source>
</evidence>
<comment type="catalytic activity">
    <reaction evidence="3">
        <text>L-homocysteine + H2O = 2-oxobutanoate + hydrogen sulfide + NH4(+) + H(+)</text>
        <dbReference type="Rhea" id="RHEA:14501"/>
        <dbReference type="ChEBI" id="CHEBI:15377"/>
        <dbReference type="ChEBI" id="CHEBI:15378"/>
        <dbReference type="ChEBI" id="CHEBI:16763"/>
        <dbReference type="ChEBI" id="CHEBI:28938"/>
        <dbReference type="ChEBI" id="CHEBI:29919"/>
        <dbReference type="ChEBI" id="CHEBI:58199"/>
        <dbReference type="EC" id="4.4.1.2"/>
    </reaction>
    <physiologicalReaction direction="left-to-right" evidence="3">
        <dbReference type="Rhea" id="RHEA:14502"/>
    </physiologicalReaction>
</comment>
<dbReference type="GO" id="GO:0047982">
    <property type="term" value="F:homocysteine desulfhydrase activity"/>
    <property type="evidence" value="ECO:0007669"/>
    <property type="project" value="UniProtKB-EC"/>
</dbReference>
<keyword evidence="9" id="KW-0456">Lyase</keyword>
<feature type="compositionally biased region" description="Polar residues" evidence="8">
    <location>
        <begin position="1"/>
        <end position="12"/>
    </location>
</feature>
<dbReference type="FunFam" id="3.40.640.10:FF:000046">
    <property type="entry name" value="Cystathionine gamma-lyase"/>
    <property type="match status" value="1"/>
</dbReference>
<dbReference type="OrthoDB" id="9780685at2"/>
<comment type="similarity">
    <text evidence="5">Belongs to the trans-sulfuration enzymes family. MetZ subfamily.</text>
</comment>
<feature type="region of interest" description="Disordered" evidence="8">
    <location>
        <begin position="1"/>
        <end position="28"/>
    </location>
</feature>
<keyword evidence="5" id="KW-0028">Amino-acid biosynthesis</keyword>
<dbReference type="InterPro" id="IPR006234">
    <property type="entry name" value="O-succ-hSer_sulfhydrylase"/>
</dbReference>
<dbReference type="Gene3D" id="3.90.1150.10">
    <property type="entry name" value="Aspartate Aminotransferase, domain 1"/>
    <property type="match status" value="1"/>
</dbReference>
<dbReference type="InterPro" id="IPR000277">
    <property type="entry name" value="Cys/Met-Metab_PyrdxlP-dep_enz"/>
</dbReference>
<dbReference type="HAMAP" id="MF_02056">
    <property type="entry name" value="MetZ"/>
    <property type="match status" value="1"/>
</dbReference>
<dbReference type="GO" id="GO:0071266">
    <property type="term" value="P:'de novo' L-methionine biosynthetic process"/>
    <property type="evidence" value="ECO:0007669"/>
    <property type="project" value="UniProtKB-UniRule"/>
</dbReference>
<dbReference type="EC" id="2.5.1.-" evidence="5"/>
<dbReference type="PhylomeDB" id="Q2JBH0"/>
<dbReference type="EMBL" id="CP000249">
    <property type="protein sequence ID" value="ABD11372.1"/>
    <property type="molecule type" value="Genomic_DNA"/>
</dbReference>
<evidence type="ECO:0000256" key="6">
    <source>
        <dbReference type="PIRSR" id="PIRSR001434-2"/>
    </source>
</evidence>
<feature type="compositionally biased region" description="Polar residues" evidence="8">
    <location>
        <begin position="349"/>
        <end position="361"/>
    </location>
</feature>
<keyword evidence="2 5" id="KW-0663">Pyridoxal phosphate</keyword>
<sequence>MTPPSSNRTASGTRRGLATEAVRAGHRQSVDDQHSEALVLTSSYLFDDSHDAAEKFAQRRPGNVYVRFTNPTVRAFEERVARLEGAESAVATASGMAAFLAVSLGLLRGGDHVLLAEGVFGTTTRLYAHYLDRFGVMTTVVPVTDPAAWARAMRAQTRMLVVESPTNPVMAVADIRYLAELAHAAGALLLVDNTLCTPVFQQPIVFGADLVLHSAGKYIDGQGRCGGGVVAGRAGLISELHGVLRTAGPSLSPFNAWIFLKSLETLPVRMRAHDANTAVVAAWLADQPDVRAVHYTGSADHPQRELVAAQQSGHGGVISFELYGGQQASWSFVDRLELVSNTTNIGDTKSMITHPASTTHGRLTPAQRDSAGVTDGLLRLSVGLEDVEDIVADLARAFAATRPAGARAR</sequence>
<dbReference type="GO" id="GO:0030170">
    <property type="term" value="F:pyridoxal phosphate binding"/>
    <property type="evidence" value="ECO:0007669"/>
    <property type="project" value="UniProtKB-UniRule"/>
</dbReference>
<dbReference type="InterPro" id="IPR015421">
    <property type="entry name" value="PyrdxlP-dep_Trfase_major"/>
</dbReference>
<dbReference type="InterPro" id="IPR015422">
    <property type="entry name" value="PyrdxlP-dep_Trfase_small"/>
</dbReference>
<dbReference type="PANTHER" id="PTHR11808">
    <property type="entry name" value="TRANS-SULFURATION ENZYME FAMILY MEMBER"/>
    <property type="match status" value="1"/>
</dbReference>
<name>Q2JBH0_FRACC</name>
<dbReference type="PIRSF" id="PIRSF001434">
    <property type="entry name" value="CGS"/>
    <property type="match status" value="1"/>
</dbReference>
<dbReference type="KEGG" id="fra:Francci3_1998"/>
<dbReference type="GO" id="GO:0005737">
    <property type="term" value="C:cytoplasm"/>
    <property type="evidence" value="ECO:0007669"/>
    <property type="project" value="TreeGrafter"/>
</dbReference>